<name>A0AA40DWH5_9PEZI</name>
<evidence type="ECO:0000256" key="1">
    <source>
        <dbReference type="SAM" id="MobiDB-lite"/>
    </source>
</evidence>
<comment type="caution">
    <text evidence="2">The sequence shown here is derived from an EMBL/GenBank/DDBJ whole genome shotgun (WGS) entry which is preliminary data.</text>
</comment>
<keyword evidence="3" id="KW-1185">Reference proteome</keyword>
<sequence>MDPHSGTTSAKPDTAVAAQSDTTAVAQPGTTAVQSGSTVVQRDLTAALQLLAQITPLSFRMDTPNTARTDDPVSFQIDGIKYNVPLTIQIDLTTLSAASSNPLLLVTPLCQAVDSVAAISDANARPTAAIDTLGDESETKSTGGPGEHHGEDHLPPVTAASSFHHTAPGSALQASGPLPALPARQA</sequence>
<dbReference type="EMBL" id="JAUKTV010000013">
    <property type="protein sequence ID" value="KAK0718939.1"/>
    <property type="molecule type" value="Genomic_DNA"/>
</dbReference>
<gene>
    <name evidence="2" type="ORF">B0T21DRAFT_414959</name>
</gene>
<proteinExistence type="predicted"/>
<dbReference type="AlphaFoldDB" id="A0AA40DWH5"/>
<evidence type="ECO:0000313" key="2">
    <source>
        <dbReference type="EMBL" id="KAK0718939.1"/>
    </source>
</evidence>
<organism evidence="2 3">
    <name type="scientific">Apiosordaria backusii</name>
    <dbReference type="NCBI Taxonomy" id="314023"/>
    <lineage>
        <taxon>Eukaryota</taxon>
        <taxon>Fungi</taxon>
        <taxon>Dikarya</taxon>
        <taxon>Ascomycota</taxon>
        <taxon>Pezizomycotina</taxon>
        <taxon>Sordariomycetes</taxon>
        <taxon>Sordariomycetidae</taxon>
        <taxon>Sordariales</taxon>
        <taxon>Lasiosphaeriaceae</taxon>
        <taxon>Apiosordaria</taxon>
    </lineage>
</organism>
<dbReference type="Proteomes" id="UP001172159">
    <property type="component" value="Unassembled WGS sequence"/>
</dbReference>
<protein>
    <submittedName>
        <fullName evidence="2">Uncharacterized protein</fullName>
    </submittedName>
</protein>
<evidence type="ECO:0000313" key="3">
    <source>
        <dbReference type="Proteomes" id="UP001172159"/>
    </source>
</evidence>
<reference evidence="2" key="1">
    <citation type="submission" date="2023-06" db="EMBL/GenBank/DDBJ databases">
        <title>Genome-scale phylogeny and comparative genomics of the fungal order Sordariales.</title>
        <authorList>
            <consortium name="Lawrence Berkeley National Laboratory"/>
            <person name="Hensen N."/>
            <person name="Bonometti L."/>
            <person name="Westerberg I."/>
            <person name="Brannstrom I.O."/>
            <person name="Guillou S."/>
            <person name="Cros-Aarteil S."/>
            <person name="Calhoun S."/>
            <person name="Haridas S."/>
            <person name="Kuo A."/>
            <person name="Mondo S."/>
            <person name="Pangilinan J."/>
            <person name="Riley R."/>
            <person name="Labutti K."/>
            <person name="Andreopoulos B."/>
            <person name="Lipzen A."/>
            <person name="Chen C."/>
            <person name="Yanf M."/>
            <person name="Daum C."/>
            <person name="Ng V."/>
            <person name="Clum A."/>
            <person name="Steindorff A."/>
            <person name="Ohm R."/>
            <person name="Martin F."/>
            <person name="Silar P."/>
            <person name="Natvig D."/>
            <person name="Lalanne C."/>
            <person name="Gautier V."/>
            <person name="Ament-Velasquez S.L."/>
            <person name="Kruys A."/>
            <person name="Hutchinson M.I."/>
            <person name="Powell A.J."/>
            <person name="Barry K."/>
            <person name="Miller A.N."/>
            <person name="Grigoriev I.V."/>
            <person name="Debuchy R."/>
            <person name="Gladieux P."/>
            <person name="Thoren M.H."/>
            <person name="Johannesson H."/>
        </authorList>
    </citation>
    <scope>NUCLEOTIDE SEQUENCE</scope>
    <source>
        <strain evidence="2">CBS 540.89</strain>
    </source>
</reference>
<feature type="region of interest" description="Disordered" evidence="1">
    <location>
        <begin position="128"/>
        <end position="186"/>
    </location>
</feature>
<accession>A0AA40DWH5</accession>